<feature type="compositionally biased region" description="Polar residues" evidence="1">
    <location>
        <begin position="108"/>
        <end position="121"/>
    </location>
</feature>
<sequence length="121" mass="12544">MASQTHPYTYVKPAQLATRSIVSDAKPSATTTSASTSHKAADAQGKANLASPTTDNYERAAAAAATVQNKSAEGAGVLSGTDRPGLDRTKSWKMQDKRRDHMEGVLSGQPSGMGYSSTGGQ</sequence>
<dbReference type="EMBL" id="JAUTXT010000050">
    <property type="protein sequence ID" value="KAK3670833.1"/>
    <property type="molecule type" value="Genomic_DNA"/>
</dbReference>
<organism evidence="2 3">
    <name type="scientific">Recurvomyces mirabilis</name>
    <dbReference type="NCBI Taxonomy" id="574656"/>
    <lineage>
        <taxon>Eukaryota</taxon>
        <taxon>Fungi</taxon>
        <taxon>Dikarya</taxon>
        <taxon>Ascomycota</taxon>
        <taxon>Pezizomycotina</taxon>
        <taxon>Dothideomycetes</taxon>
        <taxon>Dothideomycetidae</taxon>
        <taxon>Mycosphaerellales</taxon>
        <taxon>Teratosphaeriaceae</taxon>
        <taxon>Recurvomyces</taxon>
    </lineage>
</organism>
<dbReference type="Proteomes" id="UP001274830">
    <property type="component" value="Unassembled WGS sequence"/>
</dbReference>
<feature type="region of interest" description="Disordered" evidence="1">
    <location>
        <begin position="19"/>
        <end position="121"/>
    </location>
</feature>
<gene>
    <name evidence="2" type="ORF">LTR78_009277</name>
</gene>
<feature type="compositionally biased region" description="Low complexity" evidence="1">
    <location>
        <begin position="23"/>
        <end position="38"/>
    </location>
</feature>
<name>A0AAE0TSL6_9PEZI</name>
<feature type="compositionally biased region" description="Basic and acidic residues" evidence="1">
    <location>
        <begin position="84"/>
        <end position="103"/>
    </location>
</feature>
<accession>A0AAE0TSL6</accession>
<protein>
    <submittedName>
        <fullName evidence="2">Uncharacterized protein</fullName>
    </submittedName>
</protein>
<dbReference type="AlphaFoldDB" id="A0AAE0TSL6"/>
<proteinExistence type="predicted"/>
<evidence type="ECO:0000256" key="1">
    <source>
        <dbReference type="SAM" id="MobiDB-lite"/>
    </source>
</evidence>
<evidence type="ECO:0000313" key="3">
    <source>
        <dbReference type="Proteomes" id="UP001274830"/>
    </source>
</evidence>
<keyword evidence="3" id="KW-1185">Reference proteome</keyword>
<evidence type="ECO:0000313" key="2">
    <source>
        <dbReference type="EMBL" id="KAK3670833.1"/>
    </source>
</evidence>
<reference evidence="2" key="1">
    <citation type="submission" date="2023-07" db="EMBL/GenBank/DDBJ databases">
        <title>Black Yeasts Isolated from many extreme environments.</title>
        <authorList>
            <person name="Coleine C."/>
            <person name="Stajich J.E."/>
            <person name="Selbmann L."/>
        </authorList>
    </citation>
    <scope>NUCLEOTIDE SEQUENCE</scope>
    <source>
        <strain evidence="2">CCFEE 5485</strain>
    </source>
</reference>
<comment type="caution">
    <text evidence="2">The sequence shown here is derived from an EMBL/GenBank/DDBJ whole genome shotgun (WGS) entry which is preliminary data.</text>
</comment>